<dbReference type="AlphaFoldDB" id="A0AAV8WZV3"/>
<sequence length="77" mass="8853">MDFYFLPLHNILAYWALFGRQSHRVLPNKAGADDLEELNLTGLDTDLHIASELWRVTIHLKHISMNIIINGSNELLI</sequence>
<proteinExistence type="predicted"/>
<organism evidence="1 2">
    <name type="scientific">Rhamnusium bicolor</name>
    <dbReference type="NCBI Taxonomy" id="1586634"/>
    <lineage>
        <taxon>Eukaryota</taxon>
        <taxon>Metazoa</taxon>
        <taxon>Ecdysozoa</taxon>
        <taxon>Arthropoda</taxon>
        <taxon>Hexapoda</taxon>
        <taxon>Insecta</taxon>
        <taxon>Pterygota</taxon>
        <taxon>Neoptera</taxon>
        <taxon>Endopterygota</taxon>
        <taxon>Coleoptera</taxon>
        <taxon>Polyphaga</taxon>
        <taxon>Cucujiformia</taxon>
        <taxon>Chrysomeloidea</taxon>
        <taxon>Cerambycidae</taxon>
        <taxon>Lepturinae</taxon>
        <taxon>Rhagiini</taxon>
        <taxon>Rhamnusium</taxon>
    </lineage>
</organism>
<dbReference type="Proteomes" id="UP001162156">
    <property type="component" value="Unassembled WGS sequence"/>
</dbReference>
<evidence type="ECO:0000313" key="1">
    <source>
        <dbReference type="EMBL" id="KAJ8931776.1"/>
    </source>
</evidence>
<accession>A0AAV8WZV3</accession>
<gene>
    <name evidence="1" type="ORF">NQ314_015308</name>
</gene>
<evidence type="ECO:0000313" key="2">
    <source>
        <dbReference type="Proteomes" id="UP001162156"/>
    </source>
</evidence>
<keyword evidence="2" id="KW-1185">Reference proteome</keyword>
<comment type="caution">
    <text evidence="1">The sequence shown here is derived from an EMBL/GenBank/DDBJ whole genome shotgun (WGS) entry which is preliminary data.</text>
</comment>
<name>A0AAV8WZV3_9CUCU</name>
<protein>
    <submittedName>
        <fullName evidence="1">Uncharacterized protein</fullName>
    </submittedName>
</protein>
<reference evidence="1" key="1">
    <citation type="journal article" date="2023" name="Insect Mol. Biol.">
        <title>Genome sequencing provides insights into the evolution of gene families encoding plant cell wall-degrading enzymes in longhorned beetles.</title>
        <authorList>
            <person name="Shin N.R."/>
            <person name="Okamura Y."/>
            <person name="Kirsch R."/>
            <person name="Pauchet Y."/>
        </authorList>
    </citation>
    <scope>NUCLEOTIDE SEQUENCE</scope>
    <source>
        <strain evidence="1">RBIC_L_NR</strain>
    </source>
</reference>
<dbReference type="EMBL" id="JANEYF010004235">
    <property type="protein sequence ID" value="KAJ8931776.1"/>
    <property type="molecule type" value="Genomic_DNA"/>
</dbReference>